<evidence type="ECO:0000313" key="11">
    <source>
        <dbReference type="Proteomes" id="UP000185473"/>
    </source>
</evidence>
<feature type="binding site" evidence="8">
    <location>
        <position position="227"/>
    </location>
    <ligand>
        <name>Mg(2+)</name>
        <dbReference type="ChEBI" id="CHEBI:18420"/>
    </ligand>
</feature>
<evidence type="ECO:0000256" key="3">
    <source>
        <dbReference type="ARBA" id="ARBA00022741"/>
    </source>
</evidence>
<sequence length="438" mass="48637">MTQQQDGKNNMIENEQQPTRQVILAGLDQQNENFDYEMTELANLAAANNMTVVGQIVQKLEKPNASTYFGKGKVVELKEALTYYDADMVVTNDELSPSQLRNLEAGTSADIMDRTALILDIFASRAKTKVAKLQVAIAQLKYQLPRLRTSMNVRLDQQTGGGGGSFTSRGAGETKMETNRRHIQHQISLLQAELANIEADDETRRAYRTKQSIRNVALVGYTNAGKSTIMNGLLERFGDNPDKTVFQADMLFATLETSVRKIQLPDKQNFLLSDTVGFVSKLPHGLVAAFRATLAEAADADLLVQVVDYSDPHYQEMMATTAATLKEIGVGDVPMITVYNKADKIPEQTYPEREADTLILSATDDASQDLLVDVIKEHVFFDYVTLTLHVPFDEGQVVNELNEQAAVHELDYDETGTILTVTLTPIQAARFSEYEVKK</sequence>
<dbReference type="PANTHER" id="PTHR10229:SF4">
    <property type="entry name" value="GTPASE HFLX"/>
    <property type="match status" value="1"/>
</dbReference>
<dbReference type="PANTHER" id="PTHR10229">
    <property type="entry name" value="GTP-BINDING PROTEIN HFLX"/>
    <property type="match status" value="1"/>
</dbReference>
<comment type="subcellular location">
    <subcellularLocation>
        <location evidence="6">Cytoplasm</location>
    </subcellularLocation>
    <text evidence="6">May associate with membranes.</text>
</comment>
<evidence type="ECO:0000256" key="5">
    <source>
        <dbReference type="ARBA" id="ARBA00023134"/>
    </source>
</evidence>
<dbReference type="InterPro" id="IPR042108">
    <property type="entry name" value="GTPase_HflX_N_sf"/>
</dbReference>
<dbReference type="Proteomes" id="UP000185473">
    <property type="component" value="Chromosome"/>
</dbReference>
<comment type="subunit">
    <text evidence="6">Monomer. Associates with the 50S ribosomal subunit.</text>
</comment>
<organism evidence="10 11">
    <name type="scientific">Weissella jogaejeotgali</name>
    <dbReference type="NCBI Taxonomy" id="1631871"/>
    <lineage>
        <taxon>Bacteria</taxon>
        <taxon>Bacillati</taxon>
        <taxon>Bacillota</taxon>
        <taxon>Bacilli</taxon>
        <taxon>Lactobacillales</taxon>
        <taxon>Lactobacillaceae</taxon>
        <taxon>Weissella</taxon>
    </lineage>
</organism>
<evidence type="ECO:0000256" key="1">
    <source>
        <dbReference type="ARBA" id="ARBA00022490"/>
    </source>
</evidence>
<dbReference type="NCBIfam" id="TIGR03156">
    <property type="entry name" value="GTP_HflX"/>
    <property type="match status" value="1"/>
</dbReference>
<dbReference type="EMBL" id="CP014332">
    <property type="protein sequence ID" value="APS42643.1"/>
    <property type="molecule type" value="Genomic_DNA"/>
</dbReference>
<comment type="cofactor">
    <cofactor evidence="8">
        <name>Mg(2+)</name>
        <dbReference type="ChEBI" id="CHEBI:18420"/>
    </cofactor>
</comment>
<dbReference type="Pfam" id="PF16360">
    <property type="entry name" value="GTP-bdg_M"/>
    <property type="match status" value="1"/>
</dbReference>
<dbReference type="Gene3D" id="3.40.50.300">
    <property type="entry name" value="P-loop containing nucleotide triphosphate hydrolases"/>
    <property type="match status" value="1"/>
</dbReference>
<feature type="binding site" evidence="7">
    <location>
        <begin position="220"/>
        <end position="227"/>
    </location>
    <ligand>
        <name>GTP</name>
        <dbReference type="ChEBI" id="CHEBI:37565"/>
    </ligand>
</feature>
<dbReference type="CDD" id="cd01878">
    <property type="entry name" value="HflX"/>
    <property type="match status" value="1"/>
</dbReference>
<accession>A0A1L6RDM8</accession>
<dbReference type="GO" id="GO:0005525">
    <property type="term" value="F:GTP binding"/>
    <property type="evidence" value="ECO:0007669"/>
    <property type="project" value="UniProtKB-UniRule"/>
</dbReference>
<dbReference type="InterPro" id="IPR006073">
    <property type="entry name" value="GTP-bd"/>
</dbReference>
<keyword evidence="1 6" id="KW-0963">Cytoplasm</keyword>
<keyword evidence="2 8" id="KW-0479">Metal-binding</keyword>
<evidence type="ECO:0000256" key="4">
    <source>
        <dbReference type="ARBA" id="ARBA00022842"/>
    </source>
</evidence>
<feature type="binding site" evidence="7">
    <location>
        <begin position="361"/>
        <end position="363"/>
    </location>
    <ligand>
        <name>GTP</name>
        <dbReference type="ChEBI" id="CHEBI:37565"/>
    </ligand>
</feature>
<feature type="domain" description="Hflx-type G" evidence="9">
    <location>
        <begin position="214"/>
        <end position="383"/>
    </location>
</feature>
<gene>
    <name evidence="6" type="primary">hflX</name>
    <name evidence="10" type="ORF">FOL01_1784</name>
</gene>
<keyword evidence="4 8" id="KW-0460">Magnesium</keyword>
<keyword evidence="11" id="KW-1185">Reference proteome</keyword>
<dbReference type="InterPro" id="IPR025121">
    <property type="entry name" value="GTPase_HflX_N"/>
</dbReference>
<dbReference type="PIRSF" id="PIRSF006809">
    <property type="entry name" value="GTP-binding_hflX_prd"/>
    <property type="match status" value="1"/>
</dbReference>
<evidence type="ECO:0000256" key="6">
    <source>
        <dbReference type="HAMAP-Rule" id="MF_00900"/>
    </source>
</evidence>
<evidence type="ECO:0000256" key="8">
    <source>
        <dbReference type="PIRSR" id="PIRSR006809-2"/>
    </source>
</evidence>
<dbReference type="RefSeq" id="WP_237342629.1">
    <property type="nucleotide sequence ID" value="NZ_CP014332.1"/>
</dbReference>
<proteinExistence type="inferred from homology"/>
<feature type="binding site" evidence="8">
    <location>
        <position position="254"/>
    </location>
    <ligand>
        <name>Mg(2+)</name>
        <dbReference type="ChEBI" id="CHEBI:18420"/>
    </ligand>
</feature>
<feature type="binding site" evidence="7">
    <location>
        <begin position="340"/>
        <end position="343"/>
    </location>
    <ligand>
        <name>GTP</name>
        <dbReference type="ChEBI" id="CHEBI:37565"/>
    </ligand>
</feature>
<dbReference type="FunFam" id="3.40.50.11060:FF:000001">
    <property type="entry name" value="GTPase HflX"/>
    <property type="match status" value="1"/>
</dbReference>
<feature type="binding site" evidence="7">
    <location>
        <begin position="274"/>
        <end position="277"/>
    </location>
    <ligand>
        <name>GTP</name>
        <dbReference type="ChEBI" id="CHEBI:37565"/>
    </ligand>
</feature>
<keyword evidence="3 6" id="KW-0547">Nucleotide-binding</keyword>
<dbReference type="GO" id="GO:0005737">
    <property type="term" value="C:cytoplasm"/>
    <property type="evidence" value="ECO:0007669"/>
    <property type="project" value="UniProtKB-SubCell"/>
</dbReference>
<reference evidence="10 11" key="1">
    <citation type="submission" date="2016-02" db="EMBL/GenBank/DDBJ databases">
        <title>Complete Genome Sequence of Weissella jogaejeotgali FOL01.</title>
        <authorList>
            <person name="Lee J.-H."/>
            <person name="Ku H.-J."/>
        </authorList>
    </citation>
    <scope>NUCLEOTIDE SEQUENCE [LARGE SCALE GENOMIC DNA]</scope>
    <source>
        <strain evidence="10 11">FOL01</strain>
    </source>
</reference>
<dbReference type="AlphaFoldDB" id="A0A1L6RDM8"/>
<dbReference type="Gene3D" id="3.40.50.11060">
    <property type="entry name" value="GTPase HflX, N-terminal domain"/>
    <property type="match status" value="1"/>
</dbReference>
<evidence type="ECO:0000256" key="2">
    <source>
        <dbReference type="ARBA" id="ARBA00022723"/>
    </source>
</evidence>
<protein>
    <recommendedName>
        <fullName evidence="6">GTPase HflX</fullName>
    </recommendedName>
    <alternativeName>
        <fullName evidence="6">GTP-binding protein HflX</fullName>
    </alternativeName>
</protein>
<dbReference type="Gene3D" id="6.10.250.2860">
    <property type="match status" value="1"/>
</dbReference>
<dbReference type="Pfam" id="PF13167">
    <property type="entry name" value="GTP-bdg_N"/>
    <property type="match status" value="1"/>
</dbReference>
<dbReference type="GO" id="GO:0046872">
    <property type="term" value="F:metal ion binding"/>
    <property type="evidence" value="ECO:0007669"/>
    <property type="project" value="UniProtKB-KW"/>
</dbReference>
<dbReference type="SUPFAM" id="SSF52540">
    <property type="entry name" value="P-loop containing nucleoside triphosphate hydrolases"/>
    <property type="match status" value="1"/>
</dbReference>
<dbReference type="InterPro" id="IPR027417">
    <property type="entry name" value="P-loop_NTPase"/>
</dbReference>
<comment type="similarity">
    <text evidence="6">Belongs to the TRAFAC class OBG-HflX-like GTPase superfamily. HflX GTPase family.</text>
</comment>
<dbReference type="Pfam" id="PF01926">
    <property type="entry name" value="MMR_HSR1"/>
    <property type="match status" value="1"/>
</dbReference>
<dbReference type="KEGG" id="wjo:FOL01_1784"/>
<evidence type="ECO:0000256" key="7">
    <source>
        <dbReference type="PIRSR" id="PIRSR006809-1"/>
    </source>
</evidence>
<dbReference type="PROSITE" id="PS51705">
    <property type="entry name" value="G_HFLX"/>
    <property type="match status" value="1"/>
</dbReference>
<dbReference type="GO" id="GO:0043022">
    <property type="term" value="F:ribosome binding"/>
    <property type="evidence" value="ECO:0007669"/>
    <property type="project" value="TreeGrafter"/>
</dbReference>
<evidence type="ECO:0000259" key="9">
    <source>
        <dbReference type="PROSITE" id="PS51705"/>
    </source>
</evidence>
<dbReference type="InterPro" id="IPR030394">
    <property type="entry name" value="G_HFLX_dom"/>
</dbReference>
<dbReference type="GO" id="GO:0003924">
    <property type="term" value="F:GTPase activity"/>
    <property type="evidence" value="ECO:0007669"/>
    <property type="project" value="UniProtKB-UniRule"/>
</dbReference>
<name>A0A1L6RDM8_9LACO</name>
<dbReference type="HAMAP" id="MF_00900">
    <property type="entry name" value="GTPase_HflX"/>
    <property type="match status" value="1"/>
</dbReference>
<dbReference type="InterPro" id="IPR032305">
    <property type="entry name" value="GTP-bd_M"/>
</dbReference>
<dbReference type="InterPro" id="IPR016496">
    <property type="entry name" value="GTPase_HflX"/>
</dbReference>
<comment type="function">
    <text evidence="6">GTPase that associates with the 50S ribosomal subunit and may have a role during protein synthesis or ribosome biogenesis.</text>
</comment>
<dbReference type="PRINTS" id="PR00326">
    <property type="entry name" value="GTP1OBG"/>
</dbReference>
<keyword evidence="5 6" id="KW-0342">GTP-binding</keyword>
<dbReference type="STRING" id="1631871.FOL01_1784"/>
<evidence type="ECO:0000313" key="10">
    <source>
        <dbReference type="EMBL" id="APS42643.1"/>
    </source>
</evidence>